<organism evidence="5 6">
    <name type="scientific">Candidatus Daviesbacteria bacterium RIFCSPHIGHO2_02_FULL_43_12</name>
    <dbReference type="NCBI Taxonomy" id="1797776"/>
    <lineage>
        <taxon>Bacteria</taxon>
        <taxon>Candidatus Daviesiibacteriota</taxon>
    </lineage>
</organism>
<dbReference type="InterPro" id="IPR004101">
    <property type="entry name" value="Mur_ligase_C"/>
</dbReference>
<comment type="caution">
    <text evidence="5">The sequence shown here is derived from an EMBL/GenBank/DDBJ whole genome shotgun (WGS) entry which is preliminary data.</text>
</comment>
<reference evidence="5 6" key="1">
    <citation type="journal article" date="2016" name="Nat. Commun.">
        <title>Thousands of microbial genomes shed light on interconnected biogeochemical processes in an aquifer system.</title>
        <authorList>
            <person name="Anantharaman K."/>
            <person name="Brown C.T."/>
            <person name="Hug L.A."/>
            <person name="Sharon I."/>
            <person name="Castelle C.J."/>
            <person name="Probst A.J."/>
            <person name="Thomas B.C."/>
            <person name="Singh A."/>
            <person name="Wilkins M.J."/>
            <person name="Karaoz U."/>
            <person name="Brodie E.L."/>
            <person name="Williams K.H."/>
            <person name="Hubbard S.S."/>
            <person name="Banfield J.F."/>
        </authorList>
    </citation>
    <scope>NUCLEOTIDE SEQUENCE [LARGE SCALE GENOMIC DNA]</scope>
</reference>
<dbReference type="UniPathway" id="UPA00219"/>
<dbReference type="Gene3D" id="3.90.190.20">
    <property type="entry name" value="Mur ligase, C-terminal domain"/>
    <property type="match status" value="1"/>
</dbReference>
<proteinExistence type="inferred from homology"/>
<evidence type="ECO:0000313" key="6">
    <source>
        <dbReference type="Proteomes" id="UP000177328"/>
    </source>
</evidence>
<dbReference type="GO" id="GO:0005524">
    <property type="term" value="F:ATP binding"/>
    <property type="evidence" value="ECO:0007669"/>
    <property type="project" value="InterPro"/>
</dbReference>
<name>A0A1F5KG05_9BACT</name>
<dbReference type="NCBIfam" id="TIGR01085">
    <property type="entry name" value="murE"/>
    <property type="match status" value="1"/>
</dbReference>
<keyword evidence="2" id="KW-0573">Peptidoglycan synthesis</keyword>
<dbReference type="InterPro" id="IPR036615">
    <property type="entry name" value="Mur_ligase_C_dom_sf"/>
</dbReference>
<accession>A0A1F5KG05</accession>
<sequence length="430" mass="48022">MLRTLKNTYHLGRALIANTRYGFPSRQMTVIGVTGTDGKTTTSSLIYHILNEAGLKVAMITTIGAYLGDKAIDTGFHVTTPSSMALNKYISRAKKAGMQYLVLETTSHALDQNRVAGISFDIAVLTNITHEHLDYHKTYNKYLAAKLKLLKKAKVAVLNMDDKSFGLVKRSLQKKIVYTYSLTNQKASFTPRKYPFNTRLLGHFNRANSLAAIAVAKRLKIADQDIRRALLSFSAPIGRQEMLYNKNFSVMVDFAHTPQAFLQILSDLKRKTKARLIHVFGSAGERDSSKRPFMGKASSKYSDIIILTAEDPRHESVSKINKDIRSGVTKEFKELVNSQELLAISQQKNIIKANSHQPASTAKRGELIAKGKLLFEIPDREEAIKFALSMAERGDFIVITGKGHEQSMNLGQGEVPWSDVKVVKKYLPQD</sequence>
<gene>
    <name evidence="5" type="ORF">A3D25_03360</name>
</gene>
<dbReference type="SUPFAM" id="SSF53244">
    <property type="entry name" value="MurD-like peptide ligases, peptide-binding domain"/>
    <property type="match status" value="1"/>
</dbReference>
<dbReference type="GO" id="GO:0071555">
    <property type="term" value="P:cell wall organization"/>
    <property type="evidence" value="ECO:0007669"/>
    <property type="project" value="UniProtKB-KW"/>
</dbReference>
<dbReference type="PANTHER" id="PTHR23135:SF4">
    <property type="entry name" value="UDP-N-ACETYLMURAMOYL-L-ALANYL-D-GLUTAMATE--2,6-DIAMINOPIMELATE LIGASE MURE HOMOLOG, CHLOROPLASTIC"/>
    <property type="match status" value="1"/>
</dbReference>
<dbReference type="Proteomes" id="UP000177328">
    <property type="component" value="Unassembled WGS sequence"/>
</dbReference>
<keyword evidence="2" id="KW-0131">Cell cycle</keyword>
<dbReference type="Pfam" id="PF08245">
    <property type="entry name" value="Mur_ligase_M"/>
    <property type="match status" value="1"/>
</dbReference>
<feature type="domain" description="Mur ligase central" evidence="4">
    <location>
        <begin position="33"/>
        <end position="216"/>
    </location>
</feature>
<dbReference type="InterPro" id="IPR036565">
    <property type="entry name" value="Mur-like_cat_sf"/>
</dbReference>
<dbReference type="EMBL" id="MFDD01000015">
    <property type="protein sequence ID" value="OGE39740.1"/>
    <property type="molecule type" value="Genomic_DNA"/>
</dbReference>
<comment type="subcellular location">
    <subcellularLocation>
        <location evidence="2">Cytoplasm</location>
    </subcellularLocation>
</comment>
<evidence type="ECO:0000259" key="4">
    <source>
        <dbReference type="Pfam" id="PF08245"/>
    </source>
</evidence>
<dbReference type="InterPro" id="IPR013221">
    <property type="entry name" value="Mur_ligase_cen"/>
</dbReference>
<dbReference type="GO" id="GO:0008360">
    <property type="term" value="P:regulation of cell shape"/>
    <property type="evidence" value="ECO:0007669"/>
    <property type="project" value="UniProtKB-KW"/>
</dbReference>
<protein>
    <recommendedName>
        <fullName evidence="7">UDP-N-acetylmuramyl-tripeptide synthetase</fullName>
    </recommendedName>
</protein>
<dbReference type="GO" id="GO:0016881">
    <property type="term" value="F:acid-amino acid ligase activity"/>
    <property type="evidence" value="ECO:0007669"/>
    <property type="project" value="InterPro"/>
</dbReference>
<dbReference type="SUPFAM" id="SSF53623">
    <property type="entry name" value="MurD-like peptide ligases, catalytic domain"/>
    <property type="match status" value="1"/>
</dbReference>
<comment type="pathway">
    <text evidence="2">Cell wall biogenesis; peptidoglycan biosynthesis.</text>
</comment>
<feature type="domain" description="Mur ligase C-terminal" evidence="3">
    <location>
        <begin position="238"/>
        <end position="339"/>
    </location>
</feature>
<dbReference type="InterPro" id="IPR005761">
    <property type="entry name" value="UDP-N-AcMur-Glu-dNH2Pim_ligase"/>
</dbReference>
<evidence type="ECO:0000259" key="3">
    <source>
        <dbReference type="Pfam" id="PF02875"/>
    </source>
</evidence>
<dbReference type="Gene3D" id="3.40.1190.10">
    <property type="entry name" value="Mur-like, catalytic domain"/>
    <property type="match status" value="1"/>
</dbReference>
<dbReference type="Pfam" id="PF02875">
    <property type="entry name" value="Mur_ligase_C"/>
    <property type="match status" value="1"/>
</dbReference>
<evidence type="ECO:0000256" key="2">
    <source>
        <dbReference type="RuleBase" id="RU004135"/>
    </source>
</evidence>
<dbReference type="GO" id="GO:0009252">
    <property type="term" value="P:peptidoglycan biosynthetic process"/>
    <property type="evidence" value="ECO:0007669"/>
    <property type="project" value="UniProtKB-UniPathway"/>
</dbReference>
<dbReference type="PANTHER" id="PTHR23135">
    <property type="entry name" value="MUR LIGASE FAMILY MEMBER"/>
    <property type="match status" value="1"/>
</dbReference>
<dbReference type="AlphaFoldDB" id="A0A1F5KG05"/>
<keyword evidence="2" id="KW-0133">Cell shape</keyword>
<comment type="similarity">
    <text evidence="1">Belongs to the MurCDEF family. MurE subfamily.</text>
</comment>
<dbReference type="GO" id="GO:0051301">
    <property type="term" value="P:cell division"/>
    <property type="evidence" value="ECO:0007669"/>
    <property type="project" value="UniProtKB-KW"/>
</dbReference>
<evidence type="ECO:0000313" key="5">
    <source>
        <dbReference type="EMBL" id="OGE39740.1"/>
    </source>
</evidence>
<dbReference type="GO" id="GO:0005737">
    <property type="term" value="C:cytoplasm"/>
    <property type="evidence" value="ECO:0007669"/>
    <property type="project" value="UniProtKB-SubCell"/>
</dbReference>
<evidence type="ECO:0000256" key="1">
    <source>
        <dbReference type="ARBA" id="ARBA00005898"/>
    </source>
</evidence>
<keyword evidence="2" id="KW-0132">Cell division</keyword>
<evidence type="ECO:0008006" key="7">
    <source>
        <dbReference type="Google" id="ProtNLM"/>
    </source>
</evidence>
<keyword evidence="2" id="KW-0961">Cell wall biogenesis/degradation</keyword>